<name>A0A6I4UI68_9SPHN</name>
<proteinExistence type="predicted"/>
<evidence type="ECO:0000313" key="3">
    <source>
        <dbReference type="EMBL" id="MXP37205.1"/>
    </source>
</evidence>
<keyword evidence="1" id="KW-0472">Membrane</keyword>
<dbReference type="RefSeq" id="WP_160759361.1">
    <property type="nucleotide sequence ID" value="NZ_BAAADZ010000002.1"/>
</dbReference>
<evidence type="ECO:0000313" key="5">
    <source>
        <dbReference type="Proteomes" id="UP000548685"/>
    </source>
</evidence>
<dbReference type="Proteomes" id="UP000430021">
    <property type="component" value="Unassembled WGS sequence"/>
</dbReference>
<keyword evidence="5" id="KW-1185">Reference proteome</keyword>
<dbReference type="AlphaFoldDB" id="A0A6I4UI68"/>
<keyword evidence="1" id="KW-1133">Transmembrane helix</keyword>
<sequence>MAKRSGRGKLSSIEILPEVCDEDIAWVNAELKERRIPQTEILREFNARIADHGCKPISKGAFSRYSVRKAQGSDVREVPPSRIAKGASGFSSVSVGTFTAGCALGLVLGILLRRGDR</sequence>
<evidence type="ECO:0000256" key="1">
    <source>
        <dbReference type="SAM" id="Phobius"/>
    </source>
</evidence>
<accession>A0A6I4UI68</accession>
<organism evidence="3 4">
    <name type="scientific">Erythrobacter ramosus</name>
    <dbReference type="NCBI Taxonomy" id="35811"/>
    <lineage>
        <taxon>Bacteria</taxon>
        <taxon>Pseudomonadati</taxon>
        <taxon>Pseudomonadota</taxon>
        <taxon>Alphaproteobacteria</taxon>
        <taxon>Sphingomonadales</taxon>
        <taxon>Erythrobacteraceae</taxon>
        <taxon>Erythrobacter/Porphyrobacter group</taxon>
        <taxon>Erythrobacter</taxon>
    </lineage>
</organism>
<keyword evidence="1" id="KW-0812">Transmembrane</keyword>
<reference evidence="2 5" key="2">
    <citation type="submission" date="2020-08" db="EMBL/GenBank/DDBJ databases">
        <title>Genomic Encyclopedia of Type Strains, Phase IV (KMG-IV): sequencing the most valuable type-strain genomes for metagenomic binning, comparative biology and taxonomic classification.</title>
        <authorList>
            <person name="Goeker M."/>
        </authorList>
    </citation>
    <scope>NUCLEOTIDE SEQUENCE [LARGE SCALE GENOMIC DNA]</scope>
    <source>
        <strain evidence="2 5">DSM 8510</strain>
    </source>
</reference>
<evidence type="ECO:0000313" key="4">
    <source>
        <dbReference type="Proteomes" id="UP000430021"/>
    </source>
</evidence>
<dbReference type="OrthoDB" id="7594814at2"/>
<comment type="caution">
    <text evidence="3">The sequence shown here is derived from an EMBL/GenBank/DDBJ whole genome shotgun (WGS) entry which is preliminary data.</text>
</comment>
<feature type="transmembrane region" description="Helical" evidence="1">
    <location>
        <begin position="90"/>
        <end position="112"/>
    </location>
</feature>
<protein>
    <submittedName>
        <fullName evidence="3">DUF3486 family protein</fullName>
    </submittedName>
</protein>
<dbReference type="EMBL" id="WTYB01000001">
    <property type="protein sequence ID" value="MXP37205.1"/>
    <property type="molecule type" value="Genomic_DNA"/>
</dbReference>
<evidence type="ECO:0000313" key="2">
    <source>
        <dbReference type="EMBL" id="MBB3775167.1"/>
    </source>
</evidence>
<reference evidence="3 4" key="1">
    <citation type="submission" date="2019-12" db="EMBL/GenBank/DDBJ databases">
        <title>Genomic-based taxomic classification of the family Erythrobacteraceae.</title>
        <authorList>
            <person name="Xu L."/>
        </authorList>
    </citation>
    <scope>NUCLEOTIDE SEQUENCE [LARGE SCALE GENOMIC DNA]</scope>
    <source>
        <strain evidence="3 4">JCM 10282</strain>
    </source>
</reference>
<dbReference type="EMBL" id="JACICE010000001">
    <property type="protein sequence ID" value="MBB3775167.1"/>
    <property type="molecule type" value="Genomic_DNA"/>
</dbReference>
<gene>
    <name evidence="2" type="ORF">FHS52_001110</name>
    <name evidence="3" type="ORF">GRI59_01095</name>
</gene>
<dbReference type="Pfam" id="PF11985">
    <property type="entry name" value="Phage_Mu_Gp27"/>
    <property type="match status" value="1"/>
</dbReference>
<dbReference type="Proteomes" id="UP000548685">
    <property type="component" value="Unassembled WGS sequence"/>
</dbReference>
<dbReference type="InterPro" id="IPR021874">
    <property type="entry name" value="Phage_Mu_Gp27"/>
</dbReference>